<reference evidence="9" key="1">
    <citation type="submission" date="2025-08" db="UniProtKB">
        <authorList>
            <consortium name="RefSeq"/>
        </authorList>
    </citation>
    <scope>IDENTIFICATION</scope>
</reference>
<evidence type="ECO:0000259" key="7">
    <source>
        <dbReference type="Pfam" id="PF25151"/>
    </source>
</evidence>
<dbReference type="FunCoup" id="A0A7E5VR07">
    <property type="interactions" value="33"/>
</dbReference>
<feature type="region of interest" description="Disordered" evidence="4">
    <location>
        <begin position="1"/>
        <end position="22"/>
    </location>
</feature>
<feature type="domain" description="tRNA (32-2'-O)-methyltransferase regulator THADA-like TPR repeats region" evidence="6">
    <location>
        <begin position="478"/>
        <end position="704"/>
    </location>
</feature>
<evidence type="ECO:0000259" key="6">
    <source>
        <dbReference type="Pfam" id="PF25150"/>
    </source>
</evidence>
<dbReference type="InterPro" id="IPR056842">
    <property type="entry name" value="THADA-like_TPR_C"/>
</dbReference>
<gene>
    <name evidence="9" type="primary">LOC113495912</name>
</gene>
<dbReference type="RefSeq" id="XP_026730714.1">
    <property type="nucleotide sequence ID" value="XM_026874913.1"/>
</dbReference>
<dbReference type="InParanoid" id="A0A7E5VR07"/>
<dbReference type="InterPro" id="IPR016024">
    <property type="entry name" value="ARM-type_fold"/>
</dbReference>
<proteinExistence type="inferred from homology"/>
<dbReference type="Proteomes" id="UP000322000">
    <property type="component" value="Chromosome 7"/>
</dbReference>
<evidence type="ECO:0000313" key="8">
    <source>
        <dbReference type="Proteomes" id="UP000322000"/>
    </source>
</evidence>
<dbReference type="InterPro" id="IPR056843">
    <property type="entry name" value="THADA-like_TPR"/>
</dbReference>
<comment type="similarity">
    <text evidence="1">Belongs to the THADA family.</text>
</comment>
<evidence type="ECO:0000256" key="2">
    <source>
        <dbReference type="ARBA" id="ARBA00022694"/>
    </source>
</evidence>
<dbReference type="Pfam" id="PF25151">
    <property type="entry name" value="TPR_Trm732_C"/>
    <property type="match status" value="1"/>
</dbReference>
<feature type="domain" description="tRNA (32-2'-O)-methyltransferase regulator THADA-like C-terminal TPR repeats region" evidence="7">
    <location>
        <begin position="1110"/>
        <end position="1267"/>
    </location>
</feature>
<evidence type="ECO:0000256" key="4">
    <source>
        <dbReference type="SAM" id="MobiDB-lite"/>
    </source>
</evidence>
<organism evidence="8 9">
    <name type="scientific">Trichoplusia ni</name>
    <name type="common">Cabbage looper</name>
    <dbReference type="NCBI Taxonomy" id="7111"/>
    <lineage>
        <taxon>Eukaryota</taxon>
        <taxon>Metazoa</taxon>
        <taxon>Ecdysozoa</taxon>
        <taxon>Arthropoda</taxon>
        <taxon>Hexapoda</taxon>
        <taxon>Insecta</taxon>
        <taxon>Pterygota</taxon>
        <taxon>Neoptera</taxon>
        <taxon>Endopterygota</taxon>
        <taxon>Lepidoptera</taxon>
        <taxon>Glossata</taxon>
        <taxon>Ditrysia</taxon>
        <taxon>Noctuoidea</taxon>
        <taxon>Noctuidae</taxon>
        <taxon>Plusiinae</taxon>
        <taxon>Trichoplusia</taxon>
    </lineage>
</organism>
<evidence type="ECO:0000256" key="3">
    <source>
        <dbReference type="ARBA" id="ARBA00035698"/>
    </source>
</evidence>
<dbReference type="CTD" id="63892"/>
<dbReference type="GO" id="GO:0005829">
    <property type="term" value="C:cytosol"/>
    <property type="evidence" value="ECO:0007669"/>
    <property type="project" value="TreeGrafter"/>
</dbReference>
<dbReference type="PANTHER" id="PTHR14387">
    <property type="entry name" value="THADA/DEATH RECEPTOR INTERACTING PROTEIN"/>
    <property type="match status" value="1"/>
</dbReference>
<sequence>MNPSSVNLGRGGGGKSKNSIGNAPVATPIEFVNIEGEQNKQIKDFIDSASTDDQLQVLKKILDSHRNTISIDVLTFLAVTFFHAESKHPVKCFLSRQITKNIQLQPAFTKVLADHIDIQLSNKPTDYKQYIDTVNKVASCIENFNTGTAAVRLVEVRLAEYLRNCLECCVNTLSEEKTLSPTEKNEIFVIAHLTLRLLLHIIQKGNTENISKLILMFKQIRLLVQALIYDDDVPMDTKTVCGILYLSMHVIENGEDSWISVLNCNLTESTILELQNTEVVRLSLLSAIITVVPAEQLFTLVGNDAAIVILTQKILDIGDRSSSESTFVLSVARTLLQLSKLLHKVADKATGLALVDSLLLFAWSHLEHYMDSVRHLTGQILACVVKYCAKMEKEGDATALNKLTWAVSSLDRSRRSYYLSLTWLVSALGAGRALRLCPDIADVIAALDSQPLHNTASIALEAFLDKLCSECNPEQLQQFWLRPLLAHAGRARDSCVLNVIEDLLVKAFKLNADVVQYVTPYIKQANESSPQQVRDLKCVLMLLRVARKSGFIEILSDHSADNEWKGIISYDVLKQAAVDAVDETRILSLSLIVESPKSTELFSAGDLQFVLHYLKYNINAQAPNFRQLTLSVMKKFVKRFEESYKVLKRQKGPNAECDKVAYYLRFVEQLRRQCFDSLIPGANYSRRFVALQILVWCEQISLDDYERHWEHEYVEKLLLHLEDSYENNKVFALDALQGCPVELLKLKTYSISLDIKDIFAQASLLKPTECVSAAYKLDLLRRRLPEYILQGETCPVAEPVLYSLLSRLQRAARRQARGCARSVLRAAARGPVYGLLHCAGQALGQVDTRAISLDERWTELIADIIQTCSEVTAAVAGVVNNSSPEGHLPMDMTTLTDHGNSGNVTLDDGRPVTAQMVLLCAWRSVKEVSLLLGTLCGRFSIAGEAAAAGSLSVSQVAAIGEHFTSLLAETKHRGAFEQAHVGFTKLLSRLWRCRSPSLHELPRAWLRALLRGLPAAGGTATRRSAGLPYMIQALVSSELQVQGACTGLTDSMQVLLQLAAEGLPEVRSHALNIVRALVRHAALHEHVAPHVEGALLAALHGFDGDSWAERNSSTLLFSALMVRVFGVLRQRDPERLSPRNRMTGRLFFCRYPALYDYMLDKLQSVSVSPEKQELRPSLYPVLLLLARLYPSALEGTASNLKLTAFIPHVMSCARSGVMKTRQLAAKAIVPLISPEQYIGHIQSLFTLIHDENIKRNYCHGVLLQLARLLAARPSGLARGLRDLQGCVEGSLWALRQASSSRPCYIIADELVKVINLVVWKFPALPEETTAEILSILHNLVFINNPVTICPGKDVCLSNAIYLYFILATKSQHQHIPSGVYKGLQHSSYEVVLSVLNYLLVLHDETEDDPDKLQEHLQEISNKTTLDNIRKNEDYIPLLCNILKNDCLECQQKSLRILTLEGNTQKYIIGDIEGQVTDEEIIYKLLECVQKAHENLTHVYLESLLNFVTDKLRDSQISEHVLLDVIRVVLEHSSSDNSEETRNVVVKFVEKNVSRLLEMEATTLSEADSFELSASVWATVVTLIEDDSPSVRARVSAACSLPGQGGGAAGG</sequence>
<dbReference type="GO" id="GO:0030488">
    <property type="term" value="P:tRNA methylation"/>
    <property type="evidence" value="ECO:0007669"/>
    <property type="project" value="TreeGrafter"/>
</dbReference>
<dbReference type="Pfam" id="PF10350">
    <property type="entry name" value="DUF2428"/>
    <property type="match status" value="1"/>
</dbReference>
<keyword evidence="2" id="KW-0819">tRNA processing</keyword>
<dbReference type="Pfam" id="PF25150">
    <property type="entry name" value="TPR_Trm732"/>
    <property type="match status" value="1"/>
</dbReference>
<name>A0A7E5VR07_TRINI</name>
<dbReference type="InterPro" id="IPR051954">
    <property type="entry name" value="tRNA_methyltransferase_THADA"/>
</dbReference>
<evidence type="ECO:0000259" key="5">
    <source>
        <dbReference type="Pfam" id="PF10350"/>
    </source>
</evidence>
<dbReference type="InterPro" id="IPR019442">
    <property type="entry name" value="THADA/TRM732_DUF2428"/>
</dbReference>
<protein>
    <recommendedName>
        <fullName evidence="3">tRNA (32-2'-O)-methyltransferase regulator THADA</fullName>
    </recommendedName>
</protein>
<feature type="non-terminal residue" evidence="9">
    <location>
        <position position="1610"/>
    </location>
</feature>
<keyword evidence="8" id="KW-1185">Reference proteome</keyword>
<accession>A0A7E5VR07</accession>
<dbReference type="GeneID" id="113495912"/>
<dbReference type="OrthoDB" id="73997at2759"/>
<dbReference type="PANTHER" id="PTHR14387:SF7">
    <property type="entry name" value="THYROID ADENOMA-ASSOCIATED PROTEIN"/>
    <property type="match status" value="1"/>
</dbReference>
<dbReference type="KEGG" id="tnl:113495912"/>
<evidence type="ECO:0000256" key="1">
    <source>
        <dbReference type="ARBA" id="ARBA00010409"/>
    </source>
</evidence>
<feature type="domain" description="DUF2428" evidence="5">
    <location>
        <begin position="860"/>
        <end position="1108"/>
    </location>
</feature>
<evidence type="ECO:0000313" key="9">
    <source>
        <dbReference type="RefSeq" id="XP_026730714.1"/>
    </source>
</evidence>
<dbReference type="SUPFAM" id="SSF48371">
    <property type="entry name" value="ARM repeat"/>
    <property type="match status" value="1"/>
</dbReference>